<evidence type="ECO:0000256" key="1">
    <source>
        <dbReference type="SAM" id="MobiDB-lite"/>
    </source>
</evidence>
<dbReference type="Pfam" id="PF09681">
    <property type="entry name" value="Phage_rep_org_N"/>
    <property type="match status" value="1"/>
</dbReference>
<accession>A0ABS6EN38</accession>
<name>A0ABS6EN38_9FIRM</name>
<feature type="region of interest" description="Disordered" evidence="1">
    <location>
        <begin position="247"/>
        <end position="270"/>
    </location>
</feature>
<evidence type="ECO:0000313" key="3">
    <source>
        <dbReference type="EMBL" id="MBU5489109.1"/>
    </source>
</evidence>
<evidence type="ECO:0000313" key="4">
    <source>
        <dbReference type="Proteomes" id="UP000783588"/>
    </source>
</evidence>
<dbReference type="NCBIfam" id="TIGR01714">
    <property type="entry name" value="phage_rep_org_N"/>
    <property type="match status" value="1"/>
</dbReference>
<dbReference type="RefSeq" id="WP_216468724.1">
    <property type="nucleotide sequence ID" value="NZ_JAHLQI010000001.1"/>
</dbReference>
<sequence length="297" mass="33916">MSERRLYWLKLKESFFTDKAMKKLRRMAGGDTYTVIYLKMLLLGLKNNGRIYYDGVEDTFHEEIALELDEEPENVQFCMLFLEKNGLLEKVSETEAFLTETPELTISEAASTARSRRSRAKKALQCNSAATVTQQCCNKNATLDIEKDNKRKDNKRKDTDIEAYIAPSCETASEPAPAEPAVYTLPCIKNEVYPIVQSQIDSWAEAYPNVDIDLAIKQMVAWLDANPRKRKTRAGAPRFVNIWLGREQDSGKTPRRHEKDGGGTKLDDWEQDWLAEYRAMTKEQEEQNEQKAAAGEA</sequence>
<dbReference type="Proteomes" id="UP000783588">
    <property type="component" value="Unassembled WGS sequence"/>
</dbReference>
<feature type="compositionally biased region" description="Basic and acidic residues" evidence="1">
    <location>
        <begin position="247"/>
        <end position="268"/>
    </location>
</feature>
<dbReference type="EMBL" id="JAHLQI010000001">
    <property type="protein sequence ID" value="MBU5489109.1"/>
    <property type="molecule type" value="Genomic_DNA"/>
</dbReference>
<proteinExistence type="predicted"/>
<protein>
    <submittedName>
        <fullName evidence="3">Phage replisome organizer N-terminal domain-containing protein</fullName>
    </submittedName>
</protein>
<reference evidence="3 4" key="1">
    <citation type="submission" date="2021-06" db="EMBL/GenBank/DDBJ databases">
        <authorList>
            <person name="Sun Q."/>
            <person name="Li D."/>
        </authorList>
    </citation>
    <scope>NUCLEOTIDE SEQUENCE [LARGE SCALE GENOMIC DNA]</scope>
    <source>
        <strain evidence="3 4">MSJd-7</strain>
    </source>
</reference>
<feature type="domain" description="Phage replisome organiser N-terminal" evidence="2">
    <location>
        <begin position="8"/>
        <end position="122"/>
    </location>
</feature>
<comment type="caution">
    <text evidence="3">The sequence shown here is derived from an EMBL/GenBank/DDBJ whole genome shotgun (WGS) entry which is preliminary data.</text>
</comment>
<gene>
    <name evidence="3" type="ORF">KQI75_00460</name>
</gene>
<keyword evidence="4" id="KW-1185">Reference proteome</keyword>
<evidence type="ECO:0000259" key="2">
    <source>
        <dbReference type="Pfam" id="PF09681"/>
    </source>
</evidence>
<dbReference type="InterPro" id="IPR010056">
    <property type="entry name" value="Phage_rep_org__N"/>
</dbReference>
<organism evidence="3 4">
    <name type="scientific">Butyricicoccus intestinisimiae</name>
    <dbReference type="NCBI Taxonomy" id="2841509"/>
    <lineage>
        <taxon>Bacteria</taxon>
        <taxon>Bacillati</taxon>
        <taxon>Bacillota</taxon>
        <taxon>Clostridia</taxon>
        <taxon>Eubacteriales</taxon>
        <taxon>Butyricicoccaceae</taxon>
        <taxon>Butyricicoccus</taxon>
    </lineage>
</organism>